<feature type="domain" description="Purine catabolism PurC-like" evidence="2">
    <location>
        <begin position="9"/>
        <end position="128"/>
    </location>
</feature>
<dbReference type="InterPro" id="IPR051448">
    <property type="entry name" value="CdaR-like_regulators"/>
</dbReference>
<dbReference type="Pfam" id="PF13556">
    <property type="entry name" value="HTH_30"/>
    <property type="match status" value="1"/>
</dbReference>
<dbReference type="Gene3D" id="1.10.10.2840">
    <property type="entry name" value="PucR C-terminal helix-turn-helix domain"/>
    <property type="match status" value="1"/>
</dbReference>
<dbReference type="InterPro" id="IPR041522">
    <property type="entry name" value="CdaR_GGDEF"/>
</dbReference>
<protein>
    <submittedName>
        <fullName evidence="5">PucR family transcriptional regulator</fullName>
    </submittedName>
</protein>
<dbReference type="InterPro" id="IPR042070">
    <property type="entry name" value="PucR_C-HTH_sf"/>
</dbReference>
<name>A0A6I2M7T8_9BACI</name>
<dbReference type="InterPro" id="IPR025736">
    <property type="entry name" value="PucR_C-HTH_dom"/>
</dbReference>
<reference evidence="5 6" key="1">
    <citation type="submission" date="2019-11" db="EMBL/GenBank/DDBJ databases">
        <title>Bacillus idriensis genome.</title>
        <authorList>
            <person name="Konopka E.N."/>
            <person name="Newman J.D."/>
        </authorList>
    </citation>
    <scope>NUCLEOTIDE SEQUENCE [LARGE SCALE GENOMIC DNA]</scope>
    <source>
        <strain evidence="5 6">DSM 19097</strain>
    </source>
</reference>
<gene>
    <name evidence="5" type="ORF">GJU41_05475</name>
</gene>
<dbReference type="PANTHER" id="PTHR33744">
    <property type="entry name" value="CARBOHYDRATE DIACID REGULATOR"/>
    <property type="match status" value="1"/>
</dbReference>
<keyword evidence="6" id="KW-1185">Reference proteome</keyword>
<dbReference type="Pfam" id="PF17853">
    <property type="entry name" value="GGDEF_2"/>
    <property type="match status" value="1"/>
</dbReference>
<evidence type="ECO:0000313" key="5">
    <source>
        <dbReference type="EMBL" id="MRX53412.1"/>
    </source>
</evidence>
<evidence type="ECO:0000313" key="6">
    <source>
        <dbReference type="Proteomes" id="UP000441585"/>
    </source>
</evidence>
<dbReference type="RefSeq" id="WP_070878945.1">
    <property type="nucleotide sequence ID" value="NZ_CAJFZX010000008.1"/>
</dbReference>
<dbReference type="AlphaFoldDB" id="A0A6I2M7T8"/>
<evidence type="ECO:0000259" key="2">
    <source>
        <dbReference type="Pfam" id="PF07905"/>
    </source>
</evidence>
<dbReference type="EMBL" id="WKKF01000001">
    <property type="protein sequence ID" value="MRX53412.1"/>
    <property type="molecule type" value="Genomic_DNA"/>
</dbReference>
<proteinExistence type="inferred from homology"/>
<comment type="similarity">
    <text evidence="1">Belongs to the CdaR family.</text>
</comment>
<sequence>MKSYITIDEILNRKHFAQTDVIAGAKGLHRQLKWVHIVESVQISNLLNGHELILTTGLGFKDDPEHFVSFLRQLIERHAAGLCIEMGTHIHNIPDAVTKLADHHHFPIILFHQEVPFVEITQDVHSLIINKQYQLLSDLEKYSQQLNKMLLEIEDCQQILKFLQVYLEVQVIAVLSGNKADFFPEPKADEKEAMLLKIGNRDENNKSNIASQPVQILGETYAELLIVASCRELNEFDLLILDRTANAFAQHLLRDLYVKEKKMAEESEWLTNWLEGEYTDEVIKEQLSFIDPKLRLNGGTVCICKLSPDSGGQPPNVDSTYFKLLFRTVFEQFGFHLFTVEVRHHLIFIVGNKRNKQDWKERMDGALSRIHSGNGSERIRTSSISIGVGKFADKLGSIHLSYQTAKETLALQDSLSKEGKSYFYQDLHMYRMMSLLKKHGNLEETIQEYLAPVIEYDRKYNGDMLITLKTYLACNGSKQETSKKLFIVRQTLYHRIEKLELLLGENFMNSDRRLALEFMLMAHDFIMNTEGTIPLQHKIE</sequence>
<feature type="domain" description="CdaR GGDEF-like" evidence="4">
    <location>
        <begin position="314"/>
        <end position="410"/>
    </location>
</feature>
<organism evidence="5 6">
    <name type="scientific">Metabacillus idriensis</name>
    <dbReference type="NCBI Taxonomy" id="324768"/>
    <lineage>
        <taxon>Bacteria</taxon>
        <taxon>Bacillati</taxon>
        <taxon>Bacillota</taxon>
        <taxon>Bacilli</taxon>
        <taxon>Bacillales</taxon>
        <taxon>Bacillaceae</taxon>
        <taxon>Metabacillus</taxon>
    </lineage>
</organism>
<dbReference type="InterPro" id="IPR012914">
    <property type="entry name" value="PucR_dom"/>
</dbReference>
<comment type="caution">
    <text evidence="5">The sequence shown here is derived from an EMBL/GenBank/DDBJ whole genome shotgun (WGS) entry which is preliminary data.</text>
</comment>
<evidence type="ECO:0000259" key="3">
    <source>
        <dbReference type="Pfam" id="PF13556"/>
    </source>
</evidence>
<feature type="domain" description="PucR C-terminal helix-turn-helix" evidence="3">
    <location>
        <begin position="465"/>
        <end position="521"/>
    </location>
</feature>
<dbReference type="Pfam" id="PF07905">
    <property type="entry name" value="PucR"/>
    <property type="match status" value="1"/>
</dbReference>
<evidence type="ECO:0000259" key="4">
    <source>
        <dbReference type="Pfam" id="PF17853"/>
    </source>
</evidence>
<evidence type="ECO:0000256" key="1">
    <source>
        <dbReference type="ARBA" id="ARBA00006754"/>
    </source>
</evidence>
<accession>A0A6I2M7T8</accession>
<dbReference type="PANTHER" id="PTHR33744:SF1">
    <property type="entry name" value="DNA-BINDING TRANSCRIPTIONAL ACTIVATOR ADER"/>
    <property type="match status" value="1"/>
</dbReference>
<dbReference type="Proteomes" id="UP000441585">
    <property type="component" value="Unassembled WGS sequence"/>
</dbReference>